<proteinExistence type="inferred from homology"/>
<dbReference type="InterPro" id="IPR050466">
    <property type="entry name" value="Carboxylest/Gibb_receptor"/>
</dbReference>
<keyword evidence="4" id="KW-1185">Reference proteome</keyword>
<dbReference type="Pfam" id="PF07859">
    <property type="entry name" value="Abhydrolase_3"/>
    <property type="match status" value="1"/>
</dbReference>
<organism evidence="3 4">
    <name type="scientific">Trema orientale</name>
    <name type="common">Charcoal tree</name>
    <name type="synonym">Celtis orientalis</name>
    <dbReference type="NCBI Taxonomy" id="63057"/>
    <lineage>
        <taxon>Eukaryota</taxon>
        <taxon>Viridiplantae</taxon>
        <taxon>Streptophyta</taxon>
        <taxon>Embryophyta</taxon>
        <taxon>Tracheophyta</taxon>
        <taxon>Spermatophyta</taxon>
        <taxon>Magnoliopsida</taxon>
        <taxon>eudicotyledons</taxon>
        <taxon>Gunneridae</taxon>
        <taxon>Pentapetalae</taxon>
        <taxon>rosids</taxon>
        <taxon>fabids</taxon>
        <taxon>Rosales</taxon>
        <taxon>Cannabaceae</taxon>
        <taxon>Trema</taxon>
    </lineage>
</organism>
<sequence length="306" mass="33741">MASPIDNEITHQFRLFRVHKDGHVVLFKPPVEKIPPSESDPITGVRSKDIAVSSNPTVSARVFLPKSAEPDRKLPLLLYIHGGGFCMQSPFSPQYHNFVSTVVAAADVVAVSVDYGLFPDRPIPACYDDSWAALQWVSAHKDGDGPEAWLNDYADLSRVFVGGDSAGGNITHTLLSRVGSSGLPGIKVKGAILVHPYFAGTEDDHMWMYMCPDNKGLDDPRMRPAAEDLARLGCDKVVVFVAEKDQLKESGKRYVEELRESGWSGNVEMVESVGESHCFHLFNNPKNDKAVDLVNEFVSFIKQDQI</sequence>
<dbReference type="PANTHER" id="PTHR23024:SF582">
    <property type="entry name" value="CARBOXYLESTERASE 12-RELATED"/>
    <property type="match status" value="1"/>
</dbReference>
<dbReference type="InterPro" id="IPR013094">
    <property type="entry name" value="AB_hydrolase_3"/>
</dbReference>
<dbReference type="InterPro" id="IPR029058">
    <property type="entry name" value="AB_hydrolase_fold"/>
</dbReference>
<keyword evidence="3" id="KW-0378">Hydrolase</keyword>
<comment type="similarity">
    <text evidence="1">Belongs to the 'GDXG' lipolytic enzyme family.</text>
</comment>
<dbReference type="OrthoDB" id="408631at2759"/>
<accession>A0A2P5AFS7</accession>
<evidence type="ECO:0000313" key="4">
    <source>
        <dbReference type="Proteomes" id="UP000237000"/>
    </source>
</evidence>
<evidence type="ECO:0000256" key="1">
    <source>
        <dbReference type="ARBA" id="ARBA00010515"/>
    </source>
</evidence>
<dbReference type="Proteomes" id="UP000237000">
    <property type="component" value="Unassembled WGS sequence"/>
</dbReference>
<name>A0A2P5AFS7_TREOI</name>
<dbReference type="GO" id="GO:0016787">
    <property type="term" value="F:hydrolase activity"/>
    <property type="evidence" value="ECO:0007669"/>
    <property type="project" value="UniProtKB-KW"/>
</dbReference>
<evidence type="ECO:0000313" key="3">
    <source>
        <dbReference type="EMBL" id="PON35396.1"/>
    </source>
</evidence>
<comment type="caution">
    <text evidence="3">The sequence shown here is derived from an EMBL/GenBank/DDBJ whole genome shotgun (WGS) entry which is preliminary data.</text>
</comment>
<protein>
    <submittedName>
        <fullName evidence="3">Alpha/beta hydrolase fold</fullName>
    </submittedName>
</protein>
<dbReference type="InParanoid" id="A0A2P5AFS7"/>
<evidence type="ECO:0000259" key="2">
    <source>
        <dbReference type="Pfam" id="PF07859"/>
    </source>
</evidence>
<gene>
    <name evidence="3" type="ORF">TorRG33x02_351400</name>
</gene>
<dbReference type="EMBL" id="JXTC01000885">
    <property type="protein sequence ID" value="PON35396.1"/>
    <property type="molecule type" value="Genomic_DNA"/>
</dbReference>
<dbReference type="STRING" id="63057.A0A2P5AFS7"/>
<dbReference type="AlphaFoldDB" id="A0A2P5AFS7"/>
<dbReference type="Gene3D" id="3.40.50.1820">
    <property type="entry name" value="alpha/beta hydrolase"/>
    <property type="match status" value="1"/>
</dbReference>
<dbReference type="PANTHER" id="PTHR23024">
    <property type="entry name" value="ARYLACETAMIDE DEACETYLASE"/>
    <property type="match status" value="1"/>
</dbReference>
<dbReference type="SUPFAM" id="SSF53474">
    <property type="entry name" value="alpha/beta-Hydrolases"/>
    <property type="match status" value="1"/>
</dbReference>
<reference evidence="4" key="1">
    <citation type="submission" date="2016-06" db="EMBL/GenBank/DDBJ databases">
        <title>Parallel loss of symbiosis genes in relatives of nitrogen-fixing non-legume Parasponia.</title>
        <authorList>
            <person name="Van Velzen R."/>
            <person name="Holmer R."/>
            <person name="Bu F."/>
            <person name="Rutten L."/>
            <person name="Van Zeijl A."/>
            <person name="Liu W."/>
            <person name="Santuari L."/>
            <person name="Cao Q."/>
            <person name="Sharma T."/>
            <person name="Shen D."/>
            <person name="Roswanjaya Y."/>
            <person name="Wardhani T."/>
            <person name="Kalhor M.S."/>
            <person name="Jansen J."/>
            <person name="Van den Hoogen J."/>
            <person name="Gungor B."/>
            <person name="Hartog M."/>
            <person name="Hontelez J."/>
            <person name="Verver J."/>
            <person name="Yang W.-C."/>
            <person name="Schijlen E."/>
            <person name="Repin R."/>
            <person name="Schilthuizen M."/>
            <person name="Schranz E."/>
            <person name="Heidstra R."/>
            <person name="Miyata K."/>
            <person name="Fedorova E."/>
            <person name="Kohlen W."/>
            <person name="Bisseling T."/>
            <person name="Smit S."/>
            <person name="Geurts R."/>
        </authorList>
    </citation>
    <scope>NUCLEOTIDE SEQUENCE [LARGE SCALE GENOMIC DNA]</scope>
    <source>
        <strain evidence="4">cv. RG33-2</strain>
    </source>
</reference>
<feature type="domain" description="Alpha/beta hydrolase fold-3" evidence="2">
    <location>
        <begin position="77"/>
        <end position="280"/>
    </location>
</feature>